<dbReference type="EMBL" id="VSSQ01082119">
    <property type="protein sequence ID" value="MPN30844.1"/>
    <property type="molecule type" value="Genomic_DNA"/>
</dbReference>
<gene>
    <name evidence="2" type="ORF">SDC9_178315</name>
</gene>
<feature type="region of interest" description="Disordered" evidence="1">
    <location>
        <begin position="1"/>
        <end position="24"/>
    </location>
</feature>
<evidence type="ECO:0000256" key="1">
    <source>
        <dbReference type="SAM" id="MobiDB-lite"/>
    </source>
</evidence>
<dbReference type="AlphaFoldDB" id="A0A645H3F3"/>
<name>A0A645H3F3_9ZZZZ</name>
<sequence length="74" mass="8506">MQRAAQARQQRAQCKHRREQPRLVHAQRAHHLAVLRGGAHQRAEASFGEQQVQGQQHQRPHGDQQQVIRGKLPP</sequence>
<evidence type="ECO:0000313" key="2">
    <source>
        <dbReference type="EMBL" id="MPN30844.1"/>
    </source>
</evidence>
<protein>
    <submittedName>
        <fullName evidence="2">Uncharacterized protein</fullName>
    </submittedName>
</protein>
<feature type="compositionally biased region" description="Basic residues" evidence="1">
    <location>
        <begin position="13"/>
        <end position="24"/>
    </location>
</feature>
<accession>A0A645H3F3</accession>
<reference evidence="2" key="1">
    <citation type="submission" date="2019-08" db="EMBL/GenBank/DDBJ databases">
        <authorList>
            <person name="Kucharzyk K."/>
            <person name="Murdoch R.W."/>
            <person name="Higgins S."/>
            <person name="Loffler F."/>
        </authorList>
    </citation>
    <scope>NUCLEOTIDE SEQUENCE</scope>
</reference>
<proteinExistence type="predicted"/>
<feature type="compositionally biased region" description="Low complexity" evidence="1">
    <location>
        <begin position="1"/>
        <end position="12"/>
    </location>
</feature>
<feature type="region of interest" description="Disordered" evidence="1">
    <location>
        <begin position="36"/>
        <end position="74"/>
    </location>
</feature>
<organism evidence="2">
    <name type="scientific">bioreactor metagenome</name>
    <dbReference type="NCBI Taxonomy" id="1076179"/>
    <lineage>
        <taxon>unclassified sequences</taxon>
        <taxon>metagenomes</taxon>
        <taxon>ecological metagenomes</taxon>
    </lineage>
</organism>
<comment type="caution">
    <text evidence="2">The sequence shown here is derived from an EMBL/GenBank/DDBJ whole genome shotgun (WGS) entry which is preliminary data.</text>
</comment>